<comment type="caution">
    <text evidence="5">The sequence shown here is derived from an EMBL/GenBank/DDBJ whole genome shotgun (WGS) entry which is preliminary data.</text>
</comment>
<dbReference type="InterPro" id="IPR029063">
    <property type="entry name" value="SAM-dependent_MTases_sf"/>
</dbReference>
<gene>
    <name evidence="5" type="ORF">ABID21_000338</name>
</gene>
<keyword evidence="6" id="KW-1185">Reference proteome</keyword>
<evidence type="ECO:0000256" key="1">
    <source>
        <dbReference type="ARBA" id="ARBA00022884"/>
    </source>
</evidence>
<dbReference type="PANTHER" id="PTHR32319:SF0">
    <property type="entry name" value="BACTERIAL HEMOLYSIN-LIKE PROTEIN"/>
    <property type="match status" value="1"/>
</dbReference>
<evidence type="ECO:0000313" key="6">
    <source>
        <dbReference type="Proteomes" id="UP001549031"/>
    </source>
</evidence>
<dbReference type="SUPFAM" id="SSF55174">
    <property type="entry name" value="Alpha-L RNA-binding motif"/>
    <property type="match status" value="1"/>
</dbReference>
<dbReference type="EC" id="2.1.1.226" evidence="5"/>
<dbReference type="InterPro" id="IPR002942">
    <property type="entry name" value="S4_RNA-bd"/>
</dbReference>
<keyword evidence="5" id="KW-0012">Acyltransferase</keyword>
<dbReference type="PANTHER" id="PTHR32319">
    <property type="entry name" value="BACTERIAL HEMOLYSIN-LIKE PROTEIN"/>
    <property type="match status" value="1"/>
</dbReference>
<dbReference type="GO" id="GO:0008168">
    <property type="term" value="F:methyltransferase activity"/>
    <property type="evidence" value="ECO:0007669"/>
    <property type="project" value="UniProtKB-KW"/>
</dbReference>
<proteinExistence type="inferred from homology"/>
<organism evidence="5 6">
    <name type="scientific">Pseudorhizobium tarimense</name>
    <dbReference type="NCBI Taxonomy" id="1079109"/>
    <lineage>
        <taxon>Bacteria</taxon>
        <taxon>Pseudomonadati</taxon>
        <taxon>Pseudomonadota</taxon>
        <taxon>Alphaproteobacteria</taxon>
        <taxon>Hyphomicrobiales</taxon>
        <taxon>Rhizobiaceae</taxon>
        <taxon>Rhizobium/Agrobacterium group</taxon>
        <taxon>Pseudorhizobium</taxon>
    </lineage>
</organism>
<name>A0ABV2H135_9HYPH</name>
<dbReference type="InterPro" id="IPR047048">
    <property type="entry name" value="TlyA"/>
</dbReference>
<protein>
    <submittedName>
        <fullName evidence="5">23S rRNA (Cytidine1920-2'-O)/16S rRNA (Cytidine1409-2'-O)-methyltransferase</fullName>
        <ecNumber evidence="5">2.1.1.226</ecNumber>
        <ecNumber evidence="5">2.1.1.227</ecNumber>
    </submittedName>
</protein>
<dbReference type="EMBL" id="JBEPLJ010000001">
    <property type="protein sequence ID" value="MET3584246.1"/>
    <property type="molecule type" value="Genomic_DNA"/>
</dbReference>
<feature type="domain" description="RNA-binding S4" evidence="4">
    <location>
        <begin position="7"/>
        <end position="72"/>
    </location>
</feature>
<reference evidence="5 6" key="1">
    <citation type="submission" date="2024-06" db="EMBL/GenBank/DDBJ databases">
        <title>Genomic Encyclopedia of Type Strains, Phase IV (KMG-IV): sequencing the most valuable type-strain genomes for metagenomic binning, comparative biology and taxonomic classification.</title>
        <authorList>
            <person name="Goeker M."/>
        </authorList>
    </citation>
    <scope>NUCLEOTIDE SEQUENCE [LARGE SCALE GENOMIC DNA]</scope>
    <source>
        <strain evidence="5 6">DSM 105042</strain>
    </source>
</reference>
<evidence type="ECO:0000256" key="2">
    <source>
        <dbReference type="ARBA" id="ARBA00029460"/>
    </source>
</evidence>
<keyword evidence="5" id="KW-0489">Methyltransferase</keyword>
<dbReference type="EC" id="2.1.1.227" evidence="5"/>
<dbReference type="InterPro" id="IPR002877">
    <property type="entry name" value="RNA_MeTrfase_FtsJ_dom"/>
</dbReference>
<evidence type="ECO:0000313" key="5">
    <source>
        <dbReference type="EMBL" id="MET3584246.1"/>
    </source>
</evidence>
<dbReference type="CDD" id="cd02440">
    <property type="entry name" value="AdoMet_MTases"/>
    <property type="match status" value="1"/>
</dbReference>
<evidence type="ECO:0000256" key="3">
    <source>
        <dbReference type="PROSITE-ProRule" id="PRU00182"/>
    </source>
</evidence>
<keyword evidence="1 3" id="KW-0694">RNA-binding</keyword>
<dbReference type="Pfam" id="PF01728">
    <property type="entry name" value="FtsJ"/>
    <property type="match status" value="1"/>
</dbReference>
<dbReference type="PROSITE" id="PS50889">
    <property type="entry name" value="S4"/>
    <property type="match status" value="1"/>
</dbReference>
<dbReference type="Pfam" id="PF01479">
    <property type="entry name" value="S4"/>
    <property type="match status" value="1"/>
</dbReference>
<dbReference type="InterPro" id="IPR004538">
    <property type="entry name" value="Hemolysin_A/TlyA"/>
</dbReference>
<dbReference type="GO" id="GO:0032259">
    <property type="term" value="P:methylation"/>
    <property type="evidence" value="ECO:0007669"/>
    <property type="project" value="UniProtKB-KW"/>
</dbReference>
<accession>A0ABV2H135</accession>
<comment type="similarity">
    <text evidence="2">Belongs to the TlyA family.</text>
</comment>
<keyword evidence="5" id="KW-0808">Transferase</keyword>
<dbReference type="CDD" id="cd00165">
    <property type="entry name" value="S4"/>
    <property type="match status" value="1"/>
</dbReference>
<dbReference type="GO" id="GO:0016746">
    <property type="term" value="F:acyltransferase activity"/>
    <property type="evidence" value="ECO:0007669"/>
    <property type="project" value="UniProtKB-KW"/>
</dbReference>
<dbReference type="SUPFAM" id="SSF53335">
    <property type="entry name" value="S-adenosyl-L-methionine-dependent methyltransferases"/>
    <property type="match status" value="1"/>
</dbReference>
<dbReference type="Gene3D" id="3.10.290.10">
    <property type="entry name" value="RNA-binding S4 domain"/>
    <property type="match status" value="1"/>
</dbReference>
<dbReference type="RefSeq" id="WP_247242257.1">
    <property type="nucleotide sequence ID" value="NZ_JALJRA010000001.1"/>
</dbReference>
<dbReference type="Gene3D" id="3.40.50.150">
    <property type="entry name" value="Vaccinia Virus protein VP39"/>
    <property type="match status" value="1"/>
</dbReference>
<evidence type="ECO:0000259" key="4">
    <source>
        <dbReference type="SMART" id="SM00363"/>
    </source>
</evidence>
<dbReference type="SMART" id="SM00363">
    <property type="entry name" value="S4"/>
    <property type="match status" value="1"/>
</dbReference>
<dbReference type="PIRSF" id="PIRSF005578">
    <property type="entry name" value="TlyA"/>
    <property type="match status" value="1"/>
</dbReference>
<dbReference type="Proteomes" id="UP001549031">
    <property type="component" value="Unassembled WGS sequence"/>
</dbReference>
<sequence length="249" mass="26509">MSPAAPQRLDQLLVSIRLFESRSRARDAVMRGTVKVNGQTVTKPGQVFPADAVVEIDDPAQNYVSRAALKLFAALEHFQLTVFGKECLDVGASTGGFTQVLLEAGASHVTAVDVGHGQMHPRLADDPRVTNLEGLNARDLTADDLEGRTPSVVVSDVSFISLKLALPPALNLAEPGAICVLLVKPQFEAGREAIGKGGLLKRPETAEEIAGELELWLTEERGWTSLGLIPSPIAGGEGNQEFLLAGRKT</sequence>
<dbReference type="InterPro" id="IPR036986">
    <property type="entry name" value="S4_RNA-bd_sf"/>
</dbReference>
<dbReference type="NCBIfam" id="TIGR00478">
    <property type="entry name" value="tly"/>
    <property type="match status" value="1"/>
</dbReference>